<comment type="caution">
    <text evidence="3">The sequence shown here is derived from an EMBL/GenBank/DDBJ whole genome shotgun (WGS) entry which is preliminary data.</text>
</comment>
<dbReference type="EMBL" id="BMLS01000001">
    <property type="protein sequence ID" value="GGO66568.1"/>
    <property type="molecule type" value="Genomic_DNA"/>
</dbReference>
<evidence type="ECO:0000313" key="3">
    <source>
        <dbReference type="EMBL" id="GGO66568.1"/>
    </source>
</evidence>
<evidence type="ECO:0000256" key="1">
    <source>
        <dbReference type="SAM" id="MobiDB-lite"/>
    </source>
</evidence>
<keyword evidence="2" id="KW-0472">Membrane</keyword>
<evidence type="ECO:0000256" key="2">
    <source>
        <dbReference type="SAM" id="Phobius"/>
    </source>
</evidence>
<accession>A0A918DHA7</accession>
<gene>
    <name evidence="3" type="ORF">GCM10010982_11060</name>
</gene>
<dbReference type="RefSeq" id="WP_188691354.1">
    <property type="nucleotide sequence ID" value="NZ_BMLS01000001.1"/>
</dbReference>
<evidence type="ECO:0000313" key="4">
    <source>
        <dbReference type="Proteomes" id="UP000606935"/>
    </source>
</evidence>
<keyword evidence="2" id="KW-0812">Transmembrane</keyword>
<reference evidence="3" key="2">
    <citation type="submission" date="2020-09" db="EMBL/GenBank/DDBJ databases">
        <authorList>
            <person name="Sun Q."/>
            <person name="Zhou Y."/>
        </authorList>
    </citation>
    <scope>NUCLEOTIDE SEQUENCE</scope>
    <source>
        <strain evidence="3">CGMCC 1.7086</strain>
    </source>
</reference>
<reference evidence="3" key="1">
    <citation type="journal article" date="2014" name="Int. J. Syst. Evol. Microbiol.">
        <title>Complete genome sequence of Corynebacterium casei LMG S-19264T (=DSM 44701T), isolated from a smear-ripened cheese.</title>
        <authorList>
            <consortium name="US DOE Joint Genome Institute (JGI-PGF)"/>
            <person name="Walter F."/>
            <person name="Albersmeier A."/>
            <person name="Kalinowski J."/>
            <person name="Ruckert C."/>
        </authorList>
    </citation>
    <scope>NUCLEOTIDE SEQUENCE</scope>
    <source>
        <strain evidence="3">CGMCC 1.7086</strain>
    </source>
</reference>
<organism evidence="3 4">
    <name type="scientific">Bowmanella pacifica</name>
    <dbReference type="NCBI Taxonomy" id="502051"/>
    <lineage>
        <taxon>Bacteria</taxon>
        <taxon>Pseudomonadati</taxon>
        <taxon>Pseudomonadota</taxon>
        <taxon>Gammaproteobacteria</taxon>
        <taxon>Alteromonadales</taxon>
        <taxon>Alteromonadaceae</taxon>
        <taxon>Bowmanella</taxon>
    </lineage>
</organism>
<protein>
    <submittedName>
        <fullName evidence="3">Uncharacterized protein</fullName>
    </submittedName>
</protein>
<name>A0A918DHA7_9ALTE</name>
<feature type="region of interest" description="Disordered" evidence="1">
    <location>
        <begin position="42"/>
        <end position="61"/>
    </location>
</feature>
<feature type="compositionally biased region" description="Basic and acidic residues" evidence="1">
    <location>
        <begin position="46"/>
        <end position="61"/>
    </location>
</feature>
<keyword evidence="2" id="KW-1133">Transmembrane helix</keyword>
<dbReference type="Proteomes" id="UP000606935">
    <property type="component" value="Unassembled WGS sequence"/>
</dbReference>
<feature type="transmembrane region" description="Helical" evidence="2">
    <location>
        <begin position="6"/>
        <end position="23"/>
    </location>
</feature>
<keyword evidence="4" id="KW-1185">Reference proteome</keyword>
<proteinExistence type="predicted"/>
<sequence>MTTTMFILLFVGLLAMTLLGYWLDHRHGWNLMAWLGGEASSPFQTQERKTLQSGEDKEKDEKIQQLQERIQILERIVTEPAYELNQELNKLKR</sequence>
<dbReference type="AlphaFoldDB" id="A0A918DHA7"/>